<comment type="similarity">
    <text evidence="3">Belongs to the isocitrate and isopropylmalate dehydrogenases family. LeuB type 1 subfamily.</text>
</comment>
<evidence type="ECO:0000256" key="12">
    <source>
        <dbReference type="ARBA" id="ARBA00023211"/>
    </source>
</evidence>
<dbReference type="EC" id="1.1.1.85" evidence="5"/>
<keyword evidence="13" id="KW-0100">Branched-chain amino acid biosynthesis</keyword>
<dbReference type="InterPro" id="IPR024084">
    <property type="entry name" value="IsoPropMal-DH-like_dom"/>
</dbReference>
<name>A0A080M6R9_9PROT</name>
<dbReference type="GO" id="GO:0046872">
    <property type="term" value="F:metal ion binding"/>
    <property type="evidence" value="ECO:0007669"/>
    <property type="project" value="UniProtKB-KW"/>
</dbReference>
<comment type="subunit">
    <text evidence="4">Homodimer.</text>
</comment>
<proteinExistence type="inferred from homology"/>
<keyword evidence="12" id="KW-0464">Manganese</keyword>
<dbReference type="PANTHER" id="PTHR42979:SF1">
    <property type="entry name" value="3-ISOPROPYLMALATE DEHYDROGENASE"/>
    <property type="match status" value="1"/>
</dbReference>
<evidence type="ECO:0000256" key="13">
    <source>
        <dbReference type="ARBA" id="ARBA00023304"/>
    </source>
</evidence>
<dbReference type="AlphaFoldDB" id="A0A080M6R9"/>
<evidence type="ECO:0000256" key="2">
    <source>
        <dbReference type="ARBA" id="ARBA00001946"/>
    </source>
</evidence>
<evidence type="ECO:0000256" key="5">
    <source>
        <dbReference type="ARBA" id="ARBA00013101"/>
    </source>
</evidence>
<evidence type="ECO:0000256" key="11">
    <source>
        <dbReference type="ARBA" id="ARBA00023027"/>
    </source>
</evidence>
<evidence type="ECO:0000259" key="15">
    <source>
        <dbReference type="SMART" id="SM01329"/>
    </source>
</evidence>
<evidence type="ECO:0000256" key="6">
    <source>
        <dbReference type="ARBA" id="ARBA00022430"/>
    </source>
</evidence>
<keyword evidence="8" id="KW-0479">Metal-binding</keyword>
<dbReference type="GO" id="GO:0005829">
    <property type="term" value="C:cytosol"/>
    <property type="evidence" value="ECO:0007669"/>
    <property type="project" value="TreeGrafter"/>
</dbReference>
<dbReference type="GO" id="GO:0003862">
    <property type="term" value="F:3-isopropylmalate dehydrogenase activity"/>
    <property type="evidence" value="ECO:0007669"/>
    <property type="project" value="UniProtKB-EC"/>
</dbReference>
<comment type="caution">
    <text evidence="16">The sequence shown here is derived from an EMBL/GenBank/DDBJ whole genome shotgun (WGS) entry which is preliminary data.</text>
</comment>
<evidence type="ECO:0000256" key="3">
    <source>
        <dbReference type="ARBA" id="ARBA00008319"/>
    </source>
</evidence>
<evidence type="ECO:0000256" key="7">
    <source>
        <dbReference type="ARBA" id="ARBA00022605"/>
    </source>
</evidence>
<keyword evidence="10 16" id="KW-0560">Oxidoreductase</keyword>
<comment type="cofactor">
    <cofactor evidence="1">
        <name>Mn(2+)</name>
        <dbReference type="ChEBI" id="CHEBI:29035"/>
    </cofactor>
</comment>
<comment type="cofactor">
    <cofactor evidence="2">
        <name>Mg(2+)</name>
        <dbReference type="ChEBI" id="CHEBI:18420"/>
    </cofactor>
</comment>
<evidence type="ECO:0000256" key="9">
    <source>
        <dbReference type="ARBA" id="ARBA00022842"/>
    </source>
</evidence>
<dbReference type="SUPFAM" id="SSF53659">
    <property type="entry name" value="Isocitrate/Isopropylmalate dehydrogenase-like"/>
    <property type="match status" value="1"/>
</dbReference>
<evidence type="ECO:0000256" key="10">
    <source>
        <dbReference type="ARBA" id="ARBA00023002"/>
    </source>
</evidence>
<evidence type="ECO:0000313" key="16">
    <source>
        <dbReference type="EMBL" id="KFB72804.1"/>
    </source>
</evidence>
<reference evidence="16 17" key="1">
    <citation type="submission" date="2014-02" db="EMBL/GenBank/DDBJ databases">
        <title>Expanding our view of genomic diversity in Candidatus Accumulibacter clades.</title>
        <authorList>
            <person name="Skennerton C.T."/>
            <person name="Barr J.J."/>
            <person name="Slater F.R."/>
            <person name="Bond P.L."/>
            <person name="Tyson G.W."/>
        </authorList>
    </citation>
    <scope>NUCLEOTIDE SEQUENCE [LARGE SCALE GENOMIC DNA]</scope>
    <source>
        <strain evidence="17">BA-91</strain>
    </source>
</reference>
<keyword evidence="7" id="KW-0028">Amino-acid biosynthesis</keyword>
<dbReference type="EMBL" id="JDVG02000334">
    <property type="protein sequence ID" value="KFB72804.1"/>
    <property type="molecule type" value="Genomic_DNA"/>
</dbReference>
<accession>A0A080M6R9</accession>
<dbReference type="SMART" id="SM01329">
    <property type="entry name" value="Iso_dh"/>
    <property type="match status" value="1"/>
</dbReference>
<organism evidence="16 17">
    <name type="scientific">Candidatus Accumulibacter phosphatis</name>
    <dbReference type="NCBI Taxonomy" id="327160"/>
    <lineage>
        <taxon>Bacteria</taxon>
        <taxon>Pseudomonadati</taxon>
        <taxon>Pseudomonadota</taxon>
        <taxon>Betaproteobacteria</taxon>
        <taxon>Candidatus Accumulibacter</taxon>
    </lineage>
</organism>
<dbReference type="Pfam" id="PF00180">
    <property type="entry name" value="Iso_dh"/>
    <property type="match status" value="1"/>
</dbReference>
<sequence length="364" mass="39569">MKRDSRFHIAVIPGDGIGPEIVAASLQVLDILQERLGGIGFDFRHLEGGATLYQKTGNAFSDESMAVCKKADAVLFGAIGLPDVRYPDGTEISTQFDLRVEMDLYAGLRPIRSYPGLPRVLTDKRAALIDLVLVREQTEGLLYSRGRGTLEEDRIAWETMKISRNGSRRISEFAFRIAARRSKSRRRSGKVTCVDKANVLSSMAFFRKIFAEVAANHPEVKAEYAYVDATAMNLVKAPWEFDVLVTENAFGGILSDLAAGVVGSLGLAPSADIGDKHAVFQPAHGSAPYMAGQGIANPIAQILSVALMLDWLADQHGEPRLAHGARILERAVEKALTMICPIEFGGQDGTAAITKAIMTQIRKV</sequence>
<evidence type="ECO:0000256" key="8">
    <source>
        <dbReference type="ARBA" id="ARBA00022723"/>
    </source>
</evidence>
<evidence type="ECO:0000256" key="14">
    <source>
        <dbReference type="ARBA" id="ARBA00033138"/>
    </source>
</evidence>
<dbReference type="Proteomes" id="UP000020077">
    <property type="component" value="Unassembled WGS sequence"/>
</dbReference>
<gene>
    <name evidence="16" type="primary">leuB</name>
    <name evidence="16" type="ORF">AW09_001993</name>
</gene>
<dbReference type="FunFam" id="3.40.718.10:FF:000006">
    <property type="entry name" value="3-isopropylmalate dehydrogenase"/>
    <property type="match status" value="1"/>
</dbReference>
<dbReference type="PANTHER" id="PTHR42979">
    <property type="entry name" value="3-ISOPROPYLMALATE DEHYDROGENASE"/>
    <property type="match status" value="1"/>
</dbReference>
<keyword evidence="9" id="KW-0460">Magnesium</keyword>
<protein>
    <recommendedName>
        <fullName evidence="5">3-isopropylmalate dehydrogenase</fullName>
        <ecNumber evidence="5">1.1.1.85</ecNumber>
    </recommendedName>
    <alternativeName>
        <fullName evidence="14">3-IPM-DH</fullName>
    </alternativeName>
</protein>
<keyword evidence="11" id="KW-0520">NAD</keyword>
<feature type="domain" description="Isopropylmalate dehydrogenase-like" evidence="15">
    <location>
        <begin position="8"/>
        <end position="357"/>
    </location>
</feature>
<evidence type="ECO:0000256" key="4">
    <source>
        <dbReference type="ARBA" id="ARBA00011738"/>
    </source>
</evidence>
<dbReference type="GO" id="GO:0009098">
    <property type="term" value="P:L-leucine biosynthetic process"/>
    <property type="evidence" value="ECO:0007669"/>
    <property type="project" value="UniProtKB-KW"/>
</dbReference>
<evidence type="ECO:0000313" key="17">
    <source>
        <dbReference type="Proteomes" id="UP000020077"/>
    </source>
</evidence>
<keyword evidence="6" id="KW-0432">Leucine biosynthesis</keyword>
<dbReference type="Gene3D" id="3.40.718.10">
    <property type="entry name" value="Isopropylmalate Dehydrogenase"/>
    <property type="match status" value="1"/>
</dbReference>
<dbReference type="InterPro" id="IPR004429">
    <property type="entry name" value="Isopropylmalate_DH"/>
</dbReference>
<evidence type="ECO:0000256" key="1">
    <source>
        <dbReference type="ARBA" id="ARBA00001936"/>
    </source>
</evidence>